<dbReference type="PANTHER" id="PTHR15048:SF0">
    <property type="entry name" value="STARCH-BINDING DOMAIN-CONTAINING PROTEIN 1"/>
    <property type="match status" value="1"/>
</dbReference>
<sequence>MKALTSSCSKAIVETLGPFSPRVSLIRVSDRPEFCFTLRSRNDRKGCNLLLLKLVQKKGLYPVHAVPPKDQVDLETPELQAPQSEQTNELKFVRVAFQIQKDCDFGEHFLIVGDDPILGSWDPLEALPMTWSEGHVWAVELDIPAGKSIQFKFILKGKDGNIIWQPGPDRVINIQETMNRTVVCEDWENVELQKIIEEDQVAPPNEEGQFVSEVLTNTEILDKPQEELDSNAPEISAVEETQIHAEEEPLVEDTQILAEEEPLAEPDQQEVTGISSSMEKPKAIVAENISSFEDLIKSTSHESDEKNILQPSEESADSPLNDDIIHDLGHNGNDASLENHEETVVESSLFDIEVGPALVPGLIIPPTGPTDEASQSEVQEIATKDTSVGALETQDQNIPEFSKEQELDDASPQVINANINNEPEQVYNEHEESHLSQEMEDKPNHESDDDSTLQNDIKWGHETVKKFLTKLGFI</sequence>
<dbReference type="GO" id="GO:0016020">
    <property type="term" value="C:membrane"/>
    <property type="evidence" value="ECO:0007669"/>
    <property type="project" value="TreeGrafter"/>
</dbReference>
<proteinExistence type="predicted"/>
<protein>
    <recommendedName>
        <fullName evidence="2">CBM20 domain-containing protein</fullName>
    </recommendedName>
</protein>
<dbReference type="Gene3D" id="2.60.40.10">
    <property type="entry name" value="Immunoglobulins"/>
    <property type="match status" value="1"/>
</dbReference>
<dbReference type="InterPro" id="IPR013783">
    <property type="entry name" value="Ig-like_fold"/>
</dbReference>
<dbReference type="PANTHER" id="PTHR15048">
    <property type="entry name" value="STARCH-BINDING DOMAIN-CONTAINING PROTEIN 1"/>
    <property type="match status" value="1"/>
</dbReference>
<dbReference type="GO" id="GO:2001070">
    <property type="term" value="F:starch binding"/>
    <property type="evidence" value="ECO:0007669"/>
    <property type="project" value="InterPro"/>
</dbReference>
<feature type="region of interest" description="Disordered" evidence="1">
    <location>
        <begin position="420"/>
        <end position="456"/>
    </location>
</feature>
<dbReference type="Proteomes" id="UP001386955">
    <property type="component" value="Unassembled WGS sequence"/>
</dbReference>
<organism evidence="3 4">
    <name type="scientific">Psophocarpus tetragonolobus</name>
    <name type="common">Winged bean</name>
    <name type="synonym">Dolichos tetragonolobus</name>
    <dbReference type="NCBI Taxonomy" id="3891"/>
    <lineage>
        <taxon>Eukaryota</taxon>
        <taxon>Viridiplantae</taxon>
        <taxon>Streptophyta</taxon>
        <taxon>Embryophyta</taxon>
        <taxon>Tracheophyta</taxon>
        <taxon>Spermatophyta</taxon>
        <taxon>Magnoliopsida</taxon>
        <taxon>eudicotyledons</taxon>
        <taxon>Gunneridae</taxon>
        <taxon>Pentapetalae</taxon>
        <taxon>rosids</taxon>
        <taxon>fabids</taxon>
        <taxon>Fabales</taxon>
        <taxon>Fabaceae</taxon>
        <taxon>Papilionoideae</taxon>
        <taxon>50 kb inversion clade</taxon>
        <taxon>NPAAA clade</taxon>
        <taxon>indigoferoid/millettioid clade</taxon>
        <taxon>Phaseoleae</taxon>
        <taxon>Psophocarpus</taxon>
    </lineage>
</organism>
<dbReference type="Pfam" id="PF00686">
    <property type="entry name" value="CBM_20"/>
    <property type="match status" value="1"/>
</dbReference>
<dbReference type="InterPro" id="IPR002044">
    <property type="entry name" value="CBM20"/>
</dbReference>
<dbReference type="SUPFAM" id="SSF49452">
    <property type="entry name" value="Starch-binding domain-like"/>
    <property type="match status" value="1"/>
</dbReference>
<gene>
    <name evidence="3" type="ORF">VNO78_25999</name>
</gene>
<dbReference type="InterPro" id="IPR013784">
    <property type="entry name" value="Carb-bd-like_fold"/>
</dbReference>
<comment type="caution">
    <text evidence="3">The sequence shown here is derived from an EMBL/GenBank/DDBJ whole genome shotgun (WGS) entry which is preliminary data.</text>
</comment>
<evidence type="ECO:0000259" key="2">
    <source>
        <dbReference type="PROSITE" id="PS51166"/>
    </source>
</evidence>
<feature type="domain" description="CBM20" evidence="2">
    <location>
        <begin position="87"/>
        <end position="189"/>
    </location>
</feature>
<dbReference type="CDD" id="cd05467">
    <property type="entry name" value="CBM20"/>
    <property type="match status" value="1"/>
</dbReference>
<name>A0AAN9S7D1_PSOTE</name>
<dbReference type="PROSITE" id="PS51166">
    <property type="entry name" value="CBM20"/>
    <property type="match status" value="1"/>
</dbReference>
<reference evidence="3 4" key="1">
    <citation type="submission" date="2024-01" db="EMBL/GenBank/DDBJ databases">
        <title>The genomes of 5 underutilized Papilionoideae crops provide insights into root nodulation and disease resistanc.</title>
        <authorList>
            <person name="Jiang F."/>
        </authorList>
    </citation>
    <scope>NUCLEOTIDE SEQUENCE [LARGE SCALE GENOMIC DNA]</scope>
    <source>
        <strain evidence="3">DUOXIRENSHENG_FW03</strain>
        <tissue evidence="3">Leaves</tissue>
    </source>
</reference>
<dbReference type="AlphaFoldDB" id="A0AAN9S7D1"/>
<keyword evidence="4" id="KW-1185">Reference proteome</keyword>
<evidence type="ECO:0000313" key="3">
    <source>
        <dbReference type="EMBL" id="KAK7390653.1"/>
    </source>
</evidence>
<evidence type="ECO:0000256" key="1">
    <source>
        <dbReference type="SAM" id="MobiDB-lite"/>
    </source>
</evidence>
<feature type="compositionally biased region" description="Basic and acidic residues" evidence="1">
    <location>
        <begin position="427"/>
        <end position="446"/>
    </location>
</feature>
<feature type="region of interest" description="Disordered" evidence="1">
    <location>
        <begin position="300"/>
        <end position="322"/>
    </location>
</feature>
<accession>A0AAN9S7D1</accession>
<dbReference type="SMART" id="SM01065">
    <property type="entry name" value="CBM_2"/>
    <property type="match status" value="1"/>
</dbReference>
<dbReference type="EMBL" id="JAYMYS010000006">
    <property type="protein sequence ID" value="KAK7390653.1"/>
    <property type="molecule type" value="Genomic_DNA"/>
</dbReference>
<dbReference type="FunFam" id="2.60.40.10:FF:000552">
    <property type="entry name" value="Related to glucoamylase"/>
    <property type="match status" value="1"/>
</dbReference>
<evidence type="ECO:0000313" key="4">
    <source>
        <dbReference type="Proteomes" id="UP001386955"/>
    </source>
</evidence>